<evidence type="ECO:0000313" key="2">
    <source>
        <dbReference type="Proteomes" id="UP000317410"/>
    </source>
</evidence>
<sequence length="69" mass="6593">MILVPPREDSGALGAWEAAVCGTAAATLAAAALAAAALDSAAPDSATTAPFAVDSASNGLAVHDLTQKS</sequence>
<dbReference type="Proteomes" id="UP000317410">
    <property type="component" value="Unassembled WGS sequence"/>
</dbReference>
<dbReference type="AlphaFoldDB" id="A0A4Y4B4C2"/>
<gene>
    <name evidence="1" type="ORF">MLI01_02150</name>
</gene>
<name>A0A4Y4B4C2_MICMQ</name>
<comment type="caution">
    <text evidence="1">The sequence shown here is derived from an EMBL/GenBank/DDBJ whole genome shotgun (WGS) entry which is preliminary data.</text>
</comment>
<protein>
    <submittedName>
        <fullName evidence="1">Uncharacterized protein</fullName>
    </submittedName>
</protein>
<dbReference type="RefSeq" id="WP_141385655.1">
    <property type="nucleotide sequence ID" value="NZ_BJNQ01000001.1"/>
</dbReference>
<dbReference type="EMBL" id="BJNQ01000001">
    <property type="protein sequence ID" value="GEC74070.1"/>
    <property type="molecule type" value="Genomic_DNA"/>
</dbReference>
<organism evidence="1 2">
    <name type="scientific">Microbacterium maritypicum</name>
    <name type="common">Microbacterium liquefaciens</name>
    <dbReference type="NCBI Taxonomy" id="33918"/>
    <lineage>
        <taxon>Bacteria</taxon>
        <taxon>Bacillati</taxon>
        <taxon>Actinomycetota</taxon>
        <taxon>Actinomycetes</taxon>
        <taxon>Micrococcales</taxon>
        <taxon>Microbacteriaceae</taxon>
        <taxon>Microbacterium</taxon>
    </lineage>
</organism>
<accession>A0A4Y4B4C2</accession>
<proteinExistence type="predicted"/>
<evidence type="ECO:0000313" key="1">
    <source>
        <dbReference type="EMBL" id="GEC74070.1"/>
    </source>
</evidence>
<reference evidence="1 2" key="1">
    <citation type="submission" date="2019-06" db="EMBL/GenBank/DDBJ databases">
        <title>Whole genome shotgun sequence of Microbacterium liquefaciens NBRC 15037.</title>
        <authorList>
            <person name="Hosoyama A."/>
            <person name="Uohara A."/>
            <person name="Ohji S."/>
            <person name="Ichikawa N."/>
        </authorList>
    </citation>
    <scope>NUCLEOTIDE SEQUENCE [LARGE SCALE GENOMIC DNA]</scope>
    <source>
        <strain evidence="1 2">NBRC 15037</strain>
    </source>
</reference>